<gene>
    <name evidence="1" type="ORF">GCM10011502_11360</name>
</gene>
<evidence type="ECO:0000313" key="2">
    <source>
        <dbReference type="Proteomes" id="UP000646152"/>
    </source>
</evidence>
<proteinExistence type="predicted"/>
<sequence>MIMQQKAPVPIDSGAFFLLFTDYSAQLEEAAGIVVVNRQMPGMAFAERRMDAG</sequence>
<reference evidence="2" key="1">
    <citation type="journal article" date="2019" name="Int. J. Syst. Evol. Microbiol.">
        <title>The Global Catalogue of Microorganisms (GCM) 10K type strain sequencing project: providing services to taxonomists for standard genome sequencing and annotation.</title>
        <authorList>
            <consortium name="The Broad Institute Genomics Platform"/>
            <consortium name="The Broad Institute Genome Sequencing Center for Infectious Disease"/>
            <person name="Wu L."/>
            <person name="Ma J."/>
        </authorList>
    </citation>
    <scope>NUCLEOTIDE SEQUENCE [LARGE SCALE GENOMIC DNA]</scope>
    <source>
        <strain evidence="2">CGMCC 1.15923</strain>
    </source>
</reference>
<protein>
    <submittedName>
        <fullName evidence="1">Uncharacterized protein</fullName>
    </submittedName>
</protein>
<accession>A0ABQ1IIN3</accession>
<evidence type="ECO:0000313" key="1">
    <source>
        <dbReference type="EMBL" id="GGB39779.1"/>
    </source>
</evidence>
<organism evidence="1 2">
    <name type="scientific">Oceanisphaera marina</name>
    <dbReference type="NCBI Taxonomy" id="2017550"/>
    <lineage>
        <taxon>Bacteria</taxon>
        <taxon>Pseudomonadati</taxon>
        <taxon>Pseudomonadota</taxon>
        <taxon>Gammaproteobacteria</taxon>
        <taxon>Aeromonadales</taxon>
        <taxon>Aeromonadaceae</taxon>
        <taxon>Oceanisphaera</taxon>
    </lineage>
</organism>
<name>A0ABQ1IIN3_9GAMM</name>
<keyword evidence="2" id="KW-1185">Reference proteome</keyword>
<dbReference type="EMBL" id="BMKE01000007">
    <property type="protein sequence ID" value="GGB39779.1"/>
    <property type="molecule type" value="Genomic_DNA"/>
</dbReference>
<dbReference type="Proteomes" id="UP000646152">
    <property type="component" value="Unassembled WGS sequence"/>
</dbReference>
<comment type="caution">
    <text evidence="1">The sequence shown here is derived from an EMBL/GenBank/DDBJ whole genome shotgun (WGS) entry which is preliminary data.</text>
</comment>